<dbReference type="EMBL" id="CAMXCT030006737">
    <property type="protein sequence ID" value="CAL4806536.1"/>
    <property type="molecule type" value="Genomic_DNA"/>
</dbReference>
<keyword evidence="1" id="KW-0812">Transmembrane</keyword>
<protein>
    <submittedName>
        <fullName evidence="3">cAMP-dependent protein kinase regulatory subunit</fullName>
    </submittedName>
</protein>
<feature type="transmembrane region" description="Helical" evidence="1">
    <location>
        <begin position="162"/>
        <end position="179"/>
    </location>
</feature>
<gene>
    <name evidence="2" type="ORF">C1SCF055_LOCUS43738</name>
</gene>
<evidence type="ECO:0000313" key="4">
    <source>
        <dbReference type="Proteomes" id="UP001152797"/>
    </source>
</evidence>
<feature type="transmembrane region" description="Helical" evidence="1">
    <location>
        <begin position="20"/>
        <end position="39"/>
    </location>
</feature>
<evidence type="ECO:0000313" key="2">
    <source>
        <dbReference type="EMBL" id="CAI4019224.1"/>
    </source>
</evidence>
<accession>A0A9P1M4M5</accession>
<comment type="caution">
    <text evidence="2">The sequence shown here is derived from an EMBL/GenBank/DDBJ whole genome shotgun (WGS) entry which is preliminary data.</text>
</comment>
<feature type="transmembrane region" description="Helical" evidence="1">
    <location>
        <begin position="108"/>
        <end position="128"/>
    </location>
</feature>
<keyword evidence="1" id="KW-0472">Membrane</keyword>
<evidence type="ECO:0000256" key="1">
    <source>
        <dbReference type="SAM" id="Phobius"/>
    </source>
</evidence>
<dbReference type="EMBL" id="CAMXCT010006737">
    <property type="protein sequence ID" value="CAI4019224.1"/>
    <property type="molecule type" value="Genomic_DNA"/>
</dbReference>
<keyword evidence="4" id="KW-1185">Reference proteome</keyword>
<reference evidence="2" key="1">
    <citation type="submission" date="2022-10" db="EMBL/GenBank/DDBJ databases">
        <authorList>
            <person name="Chen Y."/>
            <person name="Dougan E. K."/>
            <person name="Chan C."/>
            <person name="Rhodes N."/>
            <person name="Thang M."/>
        </authorList>
    </citation>
    <scope>NUCLEOTIDE SEQUENCE</scope>
</reference>
<reference evidence="3 4" key="2">
    <citation type="submission" date="2024-05" db="EMBL/GenBank/DDBJ databases">
        <authorList>
            <person name="Chen Y."/>
            <person name="Shah S."/>
            <person name="Dougan E. K."/>
            <person name="Thang M."/>
            <person name="Chan C."/>
        </authorList>
    </citation>
    <scope>NUCLEOTIDE SEQUENCE [LARGE SCALE GENOMIC DNA]</scope>
</reference>
<name>A0A9P1M4M5_9DINO</name>
<feature type="transmembrane region" description="Helical" evidence="1">
    <location>
        <begin position="186"/>
        <end position="204"/>
    </location>
</feature>
<sequence>MVLVWLETASFLSWVVKDFSWVLLIPETAWVGLLCALIFESWDIQNHWKVADRYDLAGRVVLLLWILGNGTWMTSELLYENPSKNITFPWFQGALLGPRTYVDQELKVLAGSFWALGLLLGLAAQMLGRRQGERALRSRLNADLWVIFWVLKDFFWLLALPWNALACSVVIFYCLIDLRPSSEPKVLTAALISWLCGNTVWLVGELFLADASVLPRVLTCVCLACSFCLGIKNFFEEQDDPEARSILPKSMGTVNHGKL</sequence>
<keyword evidence="1" id="KW-1133">Transmembrane helix</keyword>
<dbReference type="EMBL" id="CAMXCT020006737">
    <property type="protein sequence ID" value="CAL1172599.1"/>
    <property type="molecule type" value="Genomic_DNA"/>
</dbReference>
<dbReference type="AlphaFoldDB" id="A0A9P1M4M5"/>
<proteinExistence type="predicted"/>
<evidence type="ECO:0000313" key="3">
    <source>
        <dbReference type="EMBL" id="CAL4806536.1"/>
    </source>
</evidence>
<feature type="transmembrane region" description="Helical" evidence="1">
    <location>
        <begin position="60"/>
        <end position="79"/>
    </location>
</feature>
<dbReference type="Proteomes" id="UP001152797">
    <property type="component" value="Unassembled WGS sequence"/>
</dbReference>
<organism evidence="2">
    <name type="scientific">Cladocopium goreaui</name>
    <dbReference type="NCBI Taxonomy" id="2562237"/>
    <lineage>
        <taxon>Eukaryota</taxon>
        <taxon>Sar</taxon>
        <taxon>Alveolata</taxon>
        <taxon>Dinophyceae</taxon>
        <taxon>Suessiales</taxon>
        <taxon>Symbiodiniaceae</taxon>
        <taxon>Cladocopium</taxon>
    </lineage>
</organism>
<dbReference type="OrthoDB" id="10537926at2759"/>